<evidence type="ECO:0000313" key="1">
    <source>
        <dbReference type="EMBL" id="MDF0593166.1"/>
    </source>
</evidence>
<name>A0ABT5XEU6_9EURY</name>
<dbReference type="Proteomes" id="UP001215956">
    <property type="component" value="Unassembled WGS sequence"/>
</dbReference>
<comment type="caution">
    <text evidence="1">The sequence shown here is derived from an EMBL/GenBank/DDBJ whole genome shotgun (WGS) entry which is preliminary data.</text>
</comment>
<evidence type="ECO:0008006" key="3">
    <source>
        <dbReference type="Google" id="ProtNLM"/>
    </source>
</evidence>
<reference evidence="1 2" key="1">
    <citation type="submission" date="2023-03" db="EMBL/GenBank/DDBJ databases">
        <title>Whole genome sequencing of Methanotrichaceae archaeon M04Ac.</title>
        <authorList>
            <person name="Khomyakova M.A."/>
            <person name="Merkel A.Y."/>
            <person name="Slobodkin A.I."/>
        </authorList>
    </citation>
    <scope>NUCLEOTIDE SEQUENCE [LARGE SCALE GENOMIC DNA]</scope>
    <source>
        <strain evidence="1 2">M04Ac</strain>
    </source>
</reference>
<proteinExistence type="predicted"/>
<dbReference type="EMBL" id="JARFPL010000015">
    <property type="protein sequence ID" value="MDF0593166.1"/>
    <property type="molecule type" value="Genomic_DNA"/>
</dbReference>
<dbReference type="RefSeq" id="WP_316968871.1">
    <property type="nucleotide sequence ID" value="NZ_JARFPL010000015.1"/>
</dbReference>
<keyword evidence="2" id="KW-1185">Reference proteome</keyword>
<gene>
    <name evidence="1" type="ORF">P0O24_06170</name>
</gene>
<sequence length="162" mass="18739">MGKRPRLRTGLSGRELWRLWRDQFDGDLAALAEAIWAANKMAKTEPPEARQRFYALKDEFILRYATSGRKVRDEPPPPWYRGVDGSVRILYCYRVPVGERVYRLHSYLRPLEIEPDLAEEGEEGGGSAVEEWSWLPLSYDELYKMLASYARDCWGYSAEGTA</sequence>
<protein>
    <recommendedName>
        <fullName evidence="3">DUF5655 domain-containing protein</fullName>
    </recommendedName>
</protein>
<organism evidence="1 2">
    <name type="scientific">Candidatus Methanocrinis alkalitolerans</name>
    <dbReference type="NCBI Taxonomy" id="3033395"/>
    <lineage>
        <taxon>Archaea</taxon>
        <taxon>Methanobacteriati</taxon>
        <taxon>Methanobacteriota</taxon>
        <taxon>Stenosarchaea group</taxon>
        <taxon>Methanomicrobia</taxon>
        <taxon>Methanotrichales</taxon>
        <taxon>Methanotrichaceae</taxon>
        <taxon>Methanocrinis</taxon>
    </lineage>
</organism>
<accession>A0ABT5XEU6</accession>
<evidence type="ECO:0000313" key="2">
    <source>
        <dbReference type="Proteomes" id="UP001215956"/>
    </source>
</evidence>